<evidence type="ECO:0000256" key="4">
    <source>
        <dbReference type="ARBA" id="ARBA00022759"/>
    </source>
</evidence>
<dbReference type="InterPro" id="IPR036397">
    <property type="entry name" value="RNaseH_sf"/>
</dbReference>
<keyword evidence="3" id="KW-0540">Nuclease</keyword>
<dbReference type="InterPro" id="IPR050951">
    <property type="entry name" value="Retrovirus_Pol_polyprotein"/>
</dbReference>
<feature type="compositionally biased region" description="Polar residues" evidence="6">
    <location>
        <begin position="1391"/>
        <end position="1400"/>
    </location>
</feature>
<evidence type="ECO:0000259" key="7">
    <source>
        <dbReference type="PROSITE" id="PS50878"/>
    </source>
</evidence>
<dbReference type="GO" id="GO:0016779">
    <property type="term" value="F:nucleotidyltransferase activity"/>
    <property type="evidence" value="ECO:0007669"/>
    <property type="project" value="UniProtKB-KW"/>
</dbReference>
<evidence type="ECO:0000259" key="8">
    <source>
        <dbReference type="PROSITE" id="PS50994"/>
    </source>
</evidence>
<dbReference type="Pfam" id="PF00078">
    <property type="entry name" value="RVT_1"/>
    <property type="match status" value="1"/>
</dbReference>
<feature type="domain" description="Reverse transcriptase" evidence="7">
    <location>
        <begin position="521"/>
        <end position="699"/>
    </location>
</feature>
<dbReference type="CDD" id="cd01647">
    <property type="entry name" value="RT_LTR"/>
    <property type="match status" value="1"/>
</dbReference>
<keyword evidence="9" id="KW-1185">Reference proteome</keyword>
<dbReference type="PROSITE" id="PS50878">
    <property type="entry name" value="RT_POL"/>
    <property type="match status" value="1"/>
</dbReference>
<evidence type="ECO:0000256" key="1">
    <source>
        <dbReference type="ARBA" id="ARBA00022679"/>
    </source>
</evidence>
<evidence type="ECO:0008006" key="11">
    <source>
        <dbReference type="Google" id="ProtNLM"/>
    </source>
</evidence>
<accession>A0AA85FF97</accession>
<evidence type="ECO:0000256" key="6">
    <source>
        <dbReference type="SAM" id="MobiDB-lite"/>
    </source>
</evidence>
<evidence type="ECO:0000313" key="9">
    <source>
        <dbReference type="Proteomes" id="UP000050792"/>
    </source>
</evidence>
<dbReference type="Gene3D" id="1.10.340.70">
    <property type="match status" value="1"/>
</dbReference>
<dbReference type="SUPFAM" id="SSF53098">
    <property type="entry name" value="Ribonuclease H-like"/>
    <property type="match status" value="1"/>
</dbReference>
<dbReference type="PROSITE" id="PS50994">
    <property type="entry name" value="INTEGRASE"/>
    <property type="match status" value="1"/>
</dbReference>
<keyword evidence="1" id="KW-0808">Transferase</keyword>
<reference evidence="10" key="2">
    <citation type="submission" date="2023-11" db="UniProtKB">
        <authorList>
            <consortium name="WormBaseParasite"/>
        </authorList>
    </citation>
    <scope>IDENTIFICATION</scope>
</reference>
<dbReference type="Proteomes" id="UP000050792">
    <property type="component" value="Unassembled WGS sequence"/>
</dbReference>
<dbReference type="WBParaSite" id="SRDH1_48970.1">
    <property type="protein sequence ID" value="SRDH1_48970.1"/>
    <property type="gene ID" value="SRDH1_48970"/>
</dbReference>
<dbReference type="CDD" id="cd09274">
    <property type="entry name" value="RNase_HI_RT_Ty3"/>
    <property type="match status" value="1"/>
</dbReference>
<dbReference type="Pfam" id="PF00665">
    <property type="entry name" value="rve"/>
    <property type="match status" value="1"/>
</dbReference>
<evidence type="ECO:0000256" key="2">
    <source>
        <dbReference type="ARBA" id="ARBA00022695"/>
    </source>
</evidence>
<dbReference type="Gene3D" id="3.30.420.10">
    <property type="entry name" value="Ribonuclease H-like superfamily/Ribonuclease H"/>
    <property type="match status" value="1"/>
</dbReference>
<keyword evidence="4" id="KW-0378">Hydrolase</keyword>
<evidence type="ECO:0000313" key="10">
    <source>
        <dbReference type="WBParaSite" id="SRDH1_48970.1"/>
    </source>
</evidence>
<dbReference type="FunFam" id="3.30.420.10:FF:000063">
    <property type="entry name" value="Retrovirus-related Pol polyprotein from transposon 297-like Protein"/>
    <property type="match status" value="1"/>
</dbReference>
<dbReference type="SUPFAM" id="SSF56672">
    <property type="entry name" value="DNA/RNA polymerases"/>
    <property type="match status" value="1"/>
</dbReference>
<dbReference type="InterPro" id="IPR001584">
    <property type="entry name" value="Integrase_cat-core"/>
</dbReference>
<reference evidence="9" key="1">
    <citation type="submission" date="2022-06" db="EMBL/GenBank/DDBJ databases">
        <authorList>
            <person name="Berger JAMES D."/>
            <person name="Berger JAMES D."/>
        </authorList>
    </citation>
    <scope>NUCLEOTIDE SEQUENCE [LARGE SCALE GENOMIC DNA]</scope>
</reference>
<dbReference type="GO" id="GO:0003676">
    <property type="term" value="F:nucleic acid binding"/>
    <property type="evidence" value="ECO:0007669"/>
    <property type="project" value="InterPro"/>
</dbReference>
<dbReference type="FunFam" id="3.30.70.270:FF:000020">
    <property type="entry name" value="Transposon Tf2-6 polyprotein-like Protein"/>
    <property type="match status" value="1"/>
</dbReference>
<evidence type="ECO:0000256" key="3">
    <source>
        <dbReference type="ARBA" id="ARBA00022722"/>
    </source>
</evidence>
<keyword evidence="5" id="KW-0511">Multifunctional enzyme</keyword>
<dbReference type="PANTHER" id="PTHR37984:SF5">
    <property type="entry name" value="PROTEIN NYNRIN-LIKE"/>
    <property type="match status" value="1"/>
</dbReference>
<dbReference type="PANTHER" id="PTHR37984">
    <property type="entry name" value="PROTEIN CBG26694"/>
    <property type="match status" value="1"/>
</dbReference>
<keyword evidence="2" id="KW-0548">Nucleotidyltransferase</keyword>
<dbReference type="Pfam" id="PF17919">
    <property type="entry name" value="RT_RNaseH_2"/>
    <property type="match status" value="1"/>
</dbReference>
<feature type="region of interest" description="Disordered" evidence="6">
    <location>
        <begin position="1354"/>
        <end position="1412"/>
    </location>
</feature>
<dbReference type="InterPro" id="IPR021109">
    <property type="entry name" value="Peptidase_aspartic_dom_sf"/>
</dbReference>
<dbReference type="Pfam" id="PF23309">
    <property type="entry name" value="DUF7083"/>
    <property type="match status" value="1"/>
</dbReference>
<dbReference type="Gene3D" id="2.40.70.10">
    <property type="entry name" value="Acid Proteases"/>
    <property type="match status" value="1"/>
</dbReference>
<dbReference type="InterPro" id="IPR043128">
    <property type="entry name" value="Rev_trsase/Diguanyl_cyclase"/>
</dbReference>
<dbReference type="InterPro" id="IPR041577">
    <property type="entry name" value="RT_RNaseH_2"/>
</dbReference>
<proteinExistence type="predicted"/>
<dbReference type="FunFam" id="3.10.20.370:FF:000001">
    <property type="entry name" value="Retrovirus-related Pol polyprotein from transposon 17.6-like protein"/>
    <property type="match status" value="1"/>
</dbReference>
<dbReference type="InterPro" id="IPR043502">
    <property type="entry name" value="DNA/RNA_pol_sf"/>
</dbReference>
<evidence type="ECO:0000256" key="5">
    <source>
        <dbReference type="ARBA" id="ARBA00023268"/>
    </source>
</evidence>
<dbReference type="GO" id="GO:0015074">
    <property type="term" value="P:DNA integration"/>
    <property type="evidence" value="ECO:0007669"/>
    <property type="project" value="InterPro"/>
</dbReference>
<dbReference type="Pfam" id="PF17921">
    <property type="entry name" value="Integrase_H2C2"/>
    <property type="match status" value="1"/>
</dbReference>
<feature type="domain" description="Integrase catalytic" evidence="8">
    <location>
        <begin position="1078"/>
        <end position="1231"/>
    </location>
</feature>
<dbReference type="SUPFAM" id="SSF50630">
    <property type="entry name" value="Acid proteases"/>
    <property type="match status" value="1"/>
</dbReference>
<dbReference type="FunFam" id="1.10.340.70:FF:000003">
    <property type="entry name" value="Protein CBG25708"/>
    <property type="match status" value="1"/>
</dbReference>
<name>A0AA85FF97_9TREM</name>
<dbReference type="Gene3D" id="3.30.70.270">
    <property type="match status" value="2"/>
</dbReference>
<protein>
    <recommendedName>
        <fullName evidence="11">Reverse transcriptase</fullName>
    </recommendedName>
</protein>
<dbReference type="GO" id="GO:0004519">
    <property type="term" value="F:endonuclease activity"/>
    <property type="evidence" value="ECO:0007669"/>
    <property type="project" value="UniProtKB-KW"/>
</dbReference>
<dbReference type="InterPro" id="IPR041588">
    <property type="entry name" value="Integrase_H2C2"/>
</dbReference>
<dbReference type="InterPro" id="IPR000477">
    <property type="entry name" value="RT_dom"/>
</dbReference>
<keyword evidence="4" id="KW-0255">Endonuclease</keyword>
<dbReference type="Gene3D" id="3.10.10.10">
    <property type="entry name" value="HIV Type 1 Reverse Transcriptase, subunit A, domain 1"/>
    <property type="match status" value="1"/>
</dbReference>
<sequence length="1412" mass="160875">MTMNISLEQLEAYMVRQEKRFEESQIRIMETLMQKLLLSERNPASSQSQVPHTDSVINAIHEFNFDGVAGITFESWFKKYEDLFYIDLCNLNDASKVRILLRKLGTVEHERYSNFILPKNPRDFSFDETVKTLSQIFGEQSSLFNIRYQCLKLTKESGDDWVKHAGTVNRECERFKLSSMSEDQFKCLIFICSLRSPDDADIRTRILSKLEHCPNMTLQEVTTECQRLVNLKHDTSMVENGNCPHNVNAVKRKSLQGFSTPNYRNNGDKPSSPCWACGGWHYKRFCPYKEHCCSKCHRKGHIETSCRKRNYKRHFAKSYFKKYRSGALTKRILVSHNKARRCRQRKYVTLNINKHRIRLQLDTASDITLISPETWKKIGRPSVHRTTQIAHSASGGKLNIVGEIPCIVSKNAVTTNATVYLTKKPALDLMGLDLIETLDLADHSINRICNRITTYNTSEWSQKNAMLQKHQDVFQEGLGECTKAKAVLTLKPATTPIFRPKRPVPYAALPIVEQELQRLQQMGVIEPVNFSNWAAPIVVVKKSNGSVRLCADYSTGLNEALESHQYPLPLPEDLFAKLNGGRYFAKLDLSDAYFQIPVSDESKDLLTINTHKGLFRYNRLPFGVKTAPSIFQQIMDTMLQGIPGAAAYLDDIIIMAVDKMDLQKKLDQVLERVADYGFRLRAEKCDFYMQQVRYLGFIIDKDGRRPDPENIEAVKTMPRPRDITTLRSFLGLVSHYGTFLPDLHRLRSPLNNLLQKNTRWNWSADCQASFEKIKQLLTSNLLLTHYDPSLPIVVASDASNYGVGAVISHIFPDGSEKAISHAARSLTTTERNYSQIEKEALSIIFAVKKFHKMIYGRHFTLITDHKPLLAVFGSKKGIPVHTANRLQRWATTLLGYDFKIKYQSTTAFGQADALSRLIGSKSKTPEETLVASIKAEEEVHRVLDDAINGLPVTFETIKKITECDKILSTVKCYLSSKWPNNRLDGELLQYFRRRDSLMVVDSCIMFGDRIVIPKLLRHKVLKQFHNGHPGINKMKSLARSYAYWPSMDKDIENKCRNCPSCIQAAKNPVKCEPQYWPTPAGPWERIHADFAGPIQGKMFLIIVDAFTKWPEVYTMPNCTTSETIYKLSTLFSCFGVPETLVTDNGSQFAAESFKHFCKANGITHLRSSPYHPQSNGQAERFVDTFKRALLKGGGEGPTGQVITKFLTSYRSTPNPNVPDGKSPAEDMFGRRVRTVFNAMLPSQLVDERSHNPSIRNFSVGDKVYIKSYIGKNRWEPGEVVQKLGRVLYRVRGTFGMCIRHTNQILKDKRMMQNRSNPPNFPLDLILDSPTPQTPMNTERKPWTGKMTRIMGRRRNPVTKLQVDPRKKSYSGEVLSRLPANSNRAPRGSKRVPTNQSTTEHSGVPTWHATIGQ</sequence>
<dbReference type="InterPro" id="IPR012337">
    <property type="entry name" value="RNaseH-like_sf"/>
</dbReference>
<dbReference type="InterPro" id="IPR055510">
    <property type="entry name" value="DUF7083"/>
</dbReference>
<organism evidence="9 10">
    <name type="scientific">Schistosoma rodhaini</name>
    <dbReference type="NCBI Taxonomy" id="6188"/>
    <lineage>
        <taxon>Eukaryota</taxon>
        <taxon>Metazoa</taxon>
        <taxon>Spiralia</taxon>
        <taxon>Lophotrochozoa</taxon>
        <taxon>Platyhelminthes</taxon>
        <taxon>Trematoda</taxon>
        <taxon>Digenea</taxon>
        <taxon>Strigeidida</taxon>
        <taxon>Schistosomatoidea</taxon>
        <taxon>Schistosomatidae</taxon>
        <taxon>Schistosoma</taxon>
    </lineage>
</organism>